<dbReference type="Pfam" id="PF01904">
    <property type="entry name" value="DUF72"/>
    <property type="match status" value="1"/>
</dbReference>
<dbReference type="PANTHER" id="PTHR30348">
    <property type="entry name" value="UNCHARACTERIZED PROTEIN YECE"/>
    <property type="match status" value="1"/>
</dbReference>
<evidence type="ECO:0000313" key="1">
    <source>
        <dbReference type="EMBL" id="MFD0850481.1"/>
    </source>
</evidence>
<accession>A0ABW3C7I4</accession>
<dbReference type="InterPro" id="IPR036520">
    <property type="entry name" value="UPF0759_sf"/>
</dbReference>
<sequence>MLFRIGTAGWSIASHYANQFPCEGSVLERYAARFSCVEVNSSFYRSHHPTTWTRWGAIVPDGFRFAVKVPRAITHERRLVGCSDLFARLLDETSGLGRKLAVLLVQLPPSFDYQSHVAEDFFLELTAATPARVVCEPRHPSWFETAPDRLLARLGIARVAADPARSPAAAIPGGWAGLSYRRLHGSPVIYRSPYGAERLAATRRCSRVSSGELSRRGVSSIILRRSRPLATHSRSASDCFRLMGRHANHKIARVRRLGPNTRLSCHSARHLTTERPSQ</sequence>
<reference evidence="2" key="1">
    <citation type="journal article" date="2019" name="Int. J. Syst. Evol. Microbiol.">
        <title>The Global Catalogue of Microorganisms (GCM) 10K type strain sequencing project: providing services to taxonomists for standard genome sequencing and annotation.</title>
        <authorList>
            <consortium name="The Broad Institute Genomics Platform"/>
            <consortium name="The Broad Institute Genome Sequencing Center for Infectious Disease"/>
            <person name="Wu L."/>
            <person name="Ma J."/>
        </authorList>
    </citation>
    <scope>NUCLEOTIDE SEQUENCE [LARGE SCALE GENOMIC DNA]</scope>
    <source>
        <strain evidence="2">CCUG 52537</strain>
    </source>
</reference>
<comment type="caution">
    <text evidence="1">The sequence shown here is derived from an EMBL/GenBank/DDBJ whole genome shotgun (WGS) entry which is preliminary data.</text>
</comment>
<dbReference type="SUPFAM" id="SSF117396">
    <property type="entry name" value="TM1631-like"/>
    <property type="match status" value="1"/>
</dbReference>
<dbReference type="EMBL" id="JBHTIK010000015">
    <property type="protein sequence ID" value="MFD0850481.1"/>
    <property type="molecule type" value="Genomic_DNA"/>
</dbReference>
<gene>
    <name evidence="1" type="ORF">ACFQ00_19290</name>
</gene>
<dbReference type="Gene3D" id="3.20.20.410">
    <property type="entry name" value="Protein of unknown function UPF0759"/>
    <property type="match status" value="1"/>
</dbReference>
<dbReference type="PANTHER" id="PTHR30348:SF14">
    <property type="entry name" value="BLR8050 PROTEIN"/>
    <property type="match status" value="1"/>
</dbReference>
<dbReference type="Proteomes" id="UP001597124">
    <property type="component" value="Unassembled WGS sequence"/>
</dbReference>
<keyword evidence="2" id="KW-1185">Reference proteome</keyword>
<proteinExistence type="predicted"/>
<dbReference type="InterPro" id="IPR002763">
    <property type="entry name" value="DUF72"/>
</dbReference>
<protein>
    <submittedName>
        <fullName evidence="1">DUF72 domain-containing protein</fullName>
    </submittedName>
</protein>
<organism evidence="1 2">
    <name type="scientific">Sphingosinicella xenopeptidilytica</name>
    <dbReference type="NCBI Taxonomy" id="364098"/>
    <lineage>
        <taxon>Bacteria</taxon>
        <taxon>Pseudomonadati</taxon>
        <taxon>Pseudomonadota</taxon>
        <taxon>Alphaproteobacteria</taxon>
        <taxon>Sphingomonadales</taxon>
        <taxon>Sphingosinicellaceae</taxon>
        <taxon>Sphingosinicella</taxon>
    </lineage>
</organism>
<name>A0ABW3C7I4_SPHXN</name>
<evidence type="ECO:0000313" key="2">
    <source>
        <dbReference type="Proteomes" id="UP001597124"/>
    </source>
</evidence>